<keyword evidence="2" id="KW-1185">Reference proteome</keyword>
<evidence type="ECO:0000313" key="2">
    <source>
        <dbReference type="Proteomes" id="UP000011682"/>
    </source>
</evidence>
<dbReference type="EMBL" id="ANAH02000021">
    <property type="protein sequence ID" value="EPX58786.1"/>
    <property type="molecule type" value="Genomic_DNA"/>
</dbReference>
<comment type="caution">
    <text evidence="1">The sequence shown here is derived from an EMBL/GenBank/DDBJ whole genome shotgun (WGS) entry which is preliminary data.</text>
</comment>
<organism evidence="1 2">
    <name type="scientific">Cystobacter fuscus (strain ATCC 25194 / DSM 2262 / NBRC 100088 / M29)</name>
    <dbReference type="NCBI Taxonomy" id="1242864"/>
    <lineage>
        <taxon>Bacteria</taxon>
        <taxon>Pseudomonadati</taxon>
        <taxon>Myxococcota</taxon>
        <taxon>Myxococcia</taxon>
        <taxon>Myxococcales</taxon>
        <taxon>Cystobacterineae</taxon>
        <taxon>Archangiaceae</taxon>
        <taxon>Cystobacter</taxon>
    </lineage>
</organism>
<evidence type="ECO:0000313" key="1">
    <source>
        <dbReference type="EMBL" id="EPX58786.1"/>
    </source>
</evidence>
<protein>
    <submittedName>
        <fullName evidence="1">Uncharacterized protein</fullName>
    </submittedName>
</protein>
<accession>S9P6I2</accession>
<dbReference type="Proteomes" id="UP000011682">
    <property type="component" value="Unassembled WGS sequence"/>
</dbReference>
<reference evidence="1" key="1">
    <citation type="submission" date="2013-05" db="EMBL/GenBank/DDBJ databases">
        <title>Genome assembly of Cystobacter fuscus DSM 2262.</title>
        <authorList>
            <person name="Sharma G."/>
            <person name="Khatri I."/>
            <person name="Kaur C."/>
            <person name="Mayilraj S."/>
            <person name="Subramanian S."/>
        </authorList>
    </citation>
    <scope>NUCLEOTIDE SEQUENCE [LARGE SCALE GENOMIC DNA]</scope>
    <source>
        <strain evidence="1">DSM 2262</strain>
    </source>
</reference>
<sequence length="46" mass="5377">MPGEEFRRAVHGMKRPAYLPSGVMPRNRACGVRRSDRWWRGIDHSP</sequence>
<proteinExistence type="predicted"/>
<dbReference type="AlphaFoldDB" id="S9P6I2"/>
<name>S9P6I2_CYSF2</name>
<gene>
    <name evidence="1" type="ORF">D187_003501</name>
</gene>